<dbReference type="InterPro" id="IPR010791">
    <property type="entry name" value="AttH_dom"/>
</dbReference>
<dbReference type="Gene3D" id="2.40.370.10">
    <property type="entry name" value="AttH-like domain"/>
    <property type="match status" value="2"/>
</dbReference>
<dbReference type="AlphaFoldDB" id="I4EHX3"/>
<feature type="chain" id="PRO_5003689443" evidence="1">
    <location>
        <begin position="24"/>
        <end position="373"/>
    </location>
</feature>
<dbReference type="PROSITE" id="PS51257">
    <property type="entry name" value="PROKAR_LIPOPROTEIN"/>
    <property type="match status" value="1"/>
</dbReference>
<dbReference type="Proteomes" id="UP000004221">
    <property type="component" value="Unassembled WGS sequence"/>
</dbReference>
<accession>I4EHX3</accession>
<name>I4EHX3_9BACT</name>
<dbReference type="RefSeq" id="WP_008478353.1">
    <property type="nucleotide sequence ID" value="NZ_CAGS01000259.1"/>
</dbReference>
<evidence type="ECO:0000313" key="3">
    <source>
        <dbReference type="EMBL" id="CCF84285.1"/>
    </source>
</evidence>
<proteinExistence type="predicted"/>
<dbReference type="Pfam" id="PF17186">
    <property type="entry name" value="Lipocalin_9"/>
    <property type="match status" value="1"/>
</dbReference>
<reference evidence="3 4" key="1">
    <citation type="journal article" date="2012" name="ISME J.">
        <title>Nitrification expanded: discovery, physiology and genomics of a nitrite-oxidizing bacterium from the phylum Chloroflexi.</title>
        <authorList>
            <person name="Sorokin D.Y."/>
            <person name="Lucker S."/>
            <person name="Vejmelkova D."/>
            <person name="Kostrikina N.A."/>
            <person name="Kleerebezem R."/>
            <person name="Rijpstra W.I."/>
            <person name="Damste J.S."/>
            <person name="Le Paslier D."/>
            <person name="Muyzer G."/>
            <person name="Wagner M."/>
            <person name="van Loosdrecht M.C."/>
            <person name="Daims H."/>
        </authorList>
    </citation>
    <scope>NUCLEOTIDE SEQUENCE [LARGE SCALE GENOMIC DNA]</scope>
    <source>
        <strain evidence="4">none</strain>
    </source>
</reference>
<keyword evidence="4" id="KW-1185">Reference proteome</keyword>
<evidence type="ECO:0000313" key="4">
    <source>
        <dbReference type="Proteomes" id="UP000004221"/>
    </source>
</evidence>
<organism evidence="3 4">
    <name type="scientific">Nitrolancea hollandica Lb</name>
    <dbReference type="NCBI Taxonomy" id="1129897"/>
    <lineage>
        <taxon>Bacteria</taxon>
        <taxon>Pseudomonadati</taxon>
        <taxon>Thermomicrobiota</taxon>
        <taxon>Thermomicrobia</taxon>
        <taxon>Sphaerobacterales</taxon>
        <taxon>Sphaerobacterineae</taxon>
        <taxon>Sphaerobacteraceae</taxon>
        <taxon>Nitrolancea</taxon>
    </lineage>
</organism>
<dbReference type="PANTHER" id="PTHR38591:SF1">
    <property type="entry name" value="BLL1000 PROTEIN"/>
    <property type="match status" value="1"/>
</dbReference>
<evidence type="ECO:0000256" key="1">
    <source>
        <dbReference type="SAM" id="SignalP"/>
    </source>
</evidence>
<dbReference type="PANTHER" id="PTHR38591">
    <property type="entry name" value="HYDROLASE"/>
    <property type="match status" value="1"/>
</dbReference>
<evidence type="ECO:0000259" key="2">
    <source>
        <dbReference type="Pfam" id="PF07143"/>
    </source>
</evidence>
<dbReference type="EMBL" id="CAGS01000259">
    <property type="protein sequence ID" value="CCF84285.1"/>
    <property type="molecule type" value="Genomic_DNA"/>
</dbReference>
<dbReference type="OrthoDB" id="9770826at2"/>
<protein>
    <submittedName>
        <fullName evidence="3">Putative AttH</fullName>
    </submittedName>
</protein>
<dbReference type="SUPFAM" id="SSF159245">
    <property type="entry name" value="AttH-like"/>
    <property type="match status" value="1"/>
</dbReference>
<gene>
    <name evidence="3" type="ORF">NITHO_3310002</name>
</gene>
<dbReference type="Pfam" id="PF07143">
    <property type="entry name" value="CrtC"/>
    <property type="match status" value="1"/>
</dbReference>
<comment type="caution">
    <text evidence="3">The sequence shown here is derived from an EMBL/GenBank/DDBJ whole genome shotgun (WGS) entry which is preliminary data.</text>
</comment>
<keyword evidence="1" id="KW-0732">Signal</keyword>
<sequence length="373" mass="41205">MSRSHRSLWLLFTLVALAGTLLAGCGSSAVSDPSPSPSPDYSAERPARLLLTPPAPPRAVDLPADDAPHNDLTEWWYYNGHLRAVDGREYGFEFVIFQTNRQDFPPTYSSHFAITDIGRGTFQFNQREQAGRQPRATHLIDLTVDGWALTGGDGHDRMHADMNGYTLDLQLQTDRPPALHNKTGYFEIMDDTGSYYYSRTRMNAGGTLTVDGSPVEVTGQAWFDHQWGNFFPIGGWDWFALQLDDGQDIMAWRSHDVRGTVVPNWGTLVAPDGSTRHIDQTAFTLQSTGTWTSPHTGGVYPSGWIIDIPGEKLHLTATPVLKDQELQVPQPYPVAYWEGGITITGTRDGRPIAGQGYVELTGYAQAPSPSPSR</sequence>
<dbReference type="InterPro" id="IPR023374">
    <property type="entry name" value="AttH-like_dom_sf"/>
</dbReference>
<feature type="domain" description="AttH" evidence="2">
    <location>
        <begin position="73"/>
        <end position="229"/>
    </location>
</feature>
<feature type="signal peptide" evidence="1">
    <location>
        <begin position="1"/>
        <end position="23"/>
    </location>
</feature>